<evidence type="ECO:0000256" key="1">
    <source>
        <dbReference type="PROSITE-ProRule" id="PRU00047"/>
    </source>
</evidence>
<protein>
    <recommendedName>
        <fullName evidence="2">CCHC-type domain-containing protein</fullName>
    </recommendedName>
</protein>
<dbReference type="GO" id="GO:0008270">
    <property type="term" value="F:zinc ion binding"/>
    <property type="evidence" value="ECO:0007669"/>
    <property type="project" value="UniProtKB-KW"/>
</dbReference>
<keyword evidence="1" id="KW-0862">Zinc</keyword>
<dbReference type="EMBL" id="JARPUR010000002">
    <property type="protein sequence ID" value="KAK4881337.1"/>
    <property type="molecule type" value="Genomic_DNA"/>
</dbReference>
<gene>
    <name evidence="3" type="ORF">RN001_004656</name>
</gene>
<accession>A0AAN7PB05</accession>
<keyword evidence="1" id="KW-0479">Metal-binding</keyword>
<keyword evidence="1" id="KW-0863">Zinc-finger</keyword>
<dbReference type="PROSITE" id="PS50158">
    <property type="entry name" value="ZF_CCHC"/>
    <property type="match status" value="1"/>
</dbReference>
<keyword evidence="4" id="KW-1185">Reference proteome</keyword>
<dbReference type="AlphaFoldDB" id="A0AAN7PB05"/>
<reference evidence="4" key="1">
    <citation type="submission" date="2023-01" db="EMBL/GenBank/DDBJ databases">
        <title>Key to firefly adult light organ development and bioluminescence: homeobox transcription factors regulate luciferase expression and transportation to peroxisome.</title>
        <authorList>
            <person name="Fu X."/>
        </authorList>
    </citation>
    <scope>NUCLEOTIDE SEQUENCE [LARGE SCALE GENOMIC DNA]</scope>
</reference>
<comment type="caution">
    <text evidence="3">The sequence shown here is derived from an EMBL/GenBank/DDBJ whole genome shotgun (WGS) entry which is preliminary data.</text>
</comment>
<feature type="domain" description="CCHC-type" evidence="2">
    <location>
        <begin position="106"/>
        <end position="122"/>
    </location>
</feature>
<evidence type="ECO:0000259" key="2">
    <source>
        <dbReference type="PROSITE" id="PS50158"/>
    </source>
</evidence>
<dbReference type="InterPro" id="IPR036875">
    <property type="entry name" value="Znf_CCHC_sf"/>
</dbReference>
<dbReference type="SMART" id="SM00343">
    <property type="entry name" value="ZnF_C2HC"/>
    <property type="match status" value="2"/>
</dbReference>
<dbReference type="GO" id="GO:0003676">
    <property type="term" value="F:nucleic acid binding"/>
    <property type="evidence" value="ECO:0007669"/>
    <property type="project" value="InterPro"/>
</dbReference>
<dbReference type="Proteomes" id="UP001353858">
    <property type="component" value="Unassembled WGS sequence"/>
</dbReference>
<evidence type="ECO:0000313" key="3">
    <source>
        <dbReference type="EMBL" id="KAK4881337.1"/>
    </source>
</evidence>
<sequence>MLMSRKKRKEETSQEYVLKMREIGSRAEIEPEVVIQYIIDGIIDDTSNKIVLYGAKNFQEFKEKVKLYDTIKSKSAITQKYSAPSTSFSKKRHRSKDCPSKYKGTKCFRCNEFGHVSSSCKKN</sequence>
<dbReference type="SUPFAM" id="SSF57756">
    <property type="entry name" value="Retrovirus zinc finger-like domains"/>
    <property type="match status" value="1"/>
</dbReference>
<name>A0AAN7PB05_9COLE</name>
<dbReference type="Gene3D" id="4.10.60.10">
    <property type="entry name" value="Zinc finger, CCHC-type"/>
    <property type="match status" value="1"/>
</dbReference>
<organism evidence="3 4">
    <name type="scientific">Aquatica leii</name>
    <dbReference type="NCBI Taxonomy" id="1421715"/>
    <lineage>
        <taxon>Eukaryota</taxon>
        <taxon>Metazoa</taxon>
        <taxon>Ecdysozoa</taxon>
        <taxon>Arthropoda</taxon>
        <taxon>Hexapoda</taxon>
        <taxon>Insecta</taxon>
        <taxon>Pterygota</taxon>
        <taxon>Neoptera</taxon>
        <taxon>Endopterygota</taxon>
        <taxon>Coleoptera</taxon>
        <taxon>Polyphaga</taxon>
        <taxon>Elateriformia</taxon>
        <taxon>Elateroidea</taxon>
        <taxon>Lampyridae</taxon>
        <taxon>Luciolinae</taxon>
        <taxon>Aquatica</taxon>
    </lineage>
</organism>
<dbReference type="Pfam" id="PF00098">
    <property type="entry name" value="zf-CCHC"/>
    <property type="match status" value="1"/>
</dbReference>
<proteinExistence type="predicted"/>
<evidence type="ECO:0000313" key="4">
    <source>
        <dbReference type="Proteomes" id="UP001353858"/>
    </source>
</evidence>
<dbReference type="InterPro" id="IPR001878">
    <property type="entry name" value="Znf_CCHC"/>
</dbReference>